<evidence type="ECO:0000313" key="5">
    <source>
        <dbReference type="EMBL" id="JAS31472.1"/>
    </source>
</evidence>
<evidence type="ECO:0000256" key="1">
    <source>
        <dbReference type="SAM" id="Coils"/>
    </source>
</evidence>
<dbReference type="PANTHER" id="PTHR13252:SF9">
    <property type="entry name" value="F-BOX ONLY PROTEIN 28"/>
    <property type="match status" value="1"/>
</dbReference>
<accession>A0A1B6DZM8</accession>
<evidence type="ECO:0000313" key="4">
    <source>
        <dbReference type="EMBL" id="JAS31142.1"/>
    </source>
</evidence>
<dbReference type="EMBL" id="GEDC01024467">
    <property type="protein sequence ID" value="JAS12831.1"/>
    <property type="molecule type" value="Transcribed_RNA"/>
</dbReference>
<dbReference type="EMBL" id="GEDC01005826">
    <property type="protein sequence ID" value="JAS31472.1"/>
    <property type="molecule type" value="Transcribed_RNA"/>
</dbReference>
<feature type="domain" description="F-box" evidence="2">
    <location>
        <begin position="1"/>
        <end position="33"/>
    </location>
</feature>
<protein>
    <recommendedName>
        <fullName evidence="2">F-box domain-containing protein</fullName>
    </recommendedName>
</protein>
<organism evidence="4">
    <name type="scientific">Clastoptera arizonana</name>
    <name type="common">Arizona spittle bug</name>
    <dbReference type="NCBI Taxonomy" id="38151"/>
    <lineage>
        <taxon>Eukaryota</taxon>
        <taxon>Metazoa</taxon>
        <taxon>Ecdysozoa</taxon>
        <taxon>Arthropoda</taxon>
        <taxon>Hexapoda</taxon>
        <taxon>Insecta</taxon>
        <taxon>Pterygota</taxon>
        <taxon>Neoptera</taxon>
        <taxon>Paraneoptera</taxon>
        <taxon>Hemiptera</taxon>
        <taxon>Auchenorrhyncha</taxon>
        <taxon>Cercopoidea</taxon>
        <taxon>Clastopteridae</taxon>
        <taxon>Clastoptera</taxon>
    </lineage>
</organism>
<name>A0A1B6DZM8_9HEMI</name>
<reference evidence="4" key="1">
    <citation type="submission" date="2015-12" db="EMBL/GenBank/DDBJ databases">
        <title>De novo transcriptome assembly of four potential Pierce s Disease insect vectors from Arizona vineyards.</title>
        <authorList>
            <person name="Tassone E.E."/>
        </authorList>
    </citation>
    <scope>NUCLEOTIDE SEQUENCE</scope>
</reference>
<dbReference type="PANTHER" id="PTHR13252">
    <property type="entry name" value="F-BOX ONLY PROTEIN 28"/>
    <property type="match status" value="1"/>
</dbReference>
<dbReference type="EMBL" id="GEDC01006156">
    <property type="protein sequence ID" value="JAS31142.1"/>
    <property type="molecule type" value="Transcribed_RNA"/>
</dbReference>
<sequence length="292" mass="33799">MNLQDLPDVVFEKILSFLSFDEISKCRMVSRRFDCSCKILLNRGFLSAEKLRKKSFTAIRASLPRRESERRHHPMSRQCDILSALETRMALLSLTFSKYILGNQFCFIPGKVLDEIFEVLHLVNNSRPFTILPSSHEILQELRDISSMAMEYFEEEIVPKNNHLVSDRSKTSSKNLISESSSIRMCGHNKKTKLSCGKSNANVDWIKNSMETLRNKVLANQKVIQNQTLLMRKQSQHIRKLRKQIVELKGNLSDVLIKLSKDTKYKNETINRGGKKRKIVDALGTKEKKRRL</sequence>
<feature type="coiled-coil region" evidence="1">
    <location>
        <begin position="231"/>
        <end position="258"/>
    </location>
</feature>
<dbReference type="AlphaFoldDB" id="A0A1B6DZM8"/>
<dbReference type="InterPro" id="IPR036047">
    <property type="entry name" value="F-box-like_dom_sf"/>
</dbReference>
<evidence type="ECO:0000313" key="3">
    <source>
        <dbReference type="EMBL" id="JAS12831.1"/>
    </source>
</evidence>
<proteinExistence type="predicted"/>
<dbReference type="PROSITE" id="PS50181">
    <property type="entry name" value="FBOX"/>
    <property type="match status" value="1"/>
</dbReference>
<dbReference type="GO" id="GO:0000209">
    <property type="term" value="P:protein polyubiquitination"/>
    <property type="evidence" value="ECO:0007669"/>
    <property type="project" value="TreeGrafter"/>
</dbReference>
<dbReference type="Pfam" id="PF00646">
    <property type="entry name" value="F-box"/>
    <property type="match status" value="1"/>
</dbReference>
<dbReference type="InterPro" id="IPR001810">
    <property type="entry name" value="F-box_dom"/>
</dbReference>
<gene>
    <name evidence="4" type="ORF">g.19194</name>
    <name evidence="3" type="ORF">g.19203</name>
    <name evidence="5" type="ORF">g.19205</name>
</gene>
<dbReference type="CDD" id="cd22100">
    <property type="entry name" value="F-box_FBXO28"/>
    <property type="match status" value="1"/>
</dbReference>
<keyword evidence="1" id="KW-0175">Coiled coil</keyword>
<dbReference type="SUPFAM" id="SSF81383">
    <property type="entry name" value="F-box domain"/>
    <property type="match status" value="1"/>
</dbReference>
<evidence type="ECO:0000259" key="2">
    <source>
        <dbReference type="PROSITE" id="PS50181"/>
    </source>
</evidence>
<dbReference type="InterPro" id="IPR039719">
    <property type="entry name" value="FBXO28"/>
</dbReference>